<evidence type="ECO:0000256" key="1">
    <source>
        <dbReference type="SAM" id="Phobius"/>
    </source>
</evidence>
<evidence type="ECO:0000313" key="3">
    <source>
        <dbReference type="Proteomes" id="UP001596122"/>
    </source>
</evidence>
<comment type="caution">
    <text evidence="2">The sequence shown here is derived from an EMBL/GenBank/DDBJ whole genome shotgun (WGS) entry which is preliminary data.</text>
</comment>
<reference evidence="3" key="1">
    <citation type="journal article" date="2019" name="Int. J. Syst. Evol. Microbiol.">
        <title>The Global Catalogue of Microorganisms (GCM) 10K type strain sequencing project: providing services to taxonomists for standard genome sequencing and annotation.</title>
        <authorList>
            <consortium name="The Broad Institute Genomics Platform"/>
            <consortium name="The Broad Institute Genome Sequencing Center for Infectious Disease"/>
            <person name="Wu L."/>
            <person name="Ma J."/>
        </authorList>
    </citation>
    <scope>NUCLEOTIDE SEQUENCE [LARGE SCALE GENOMIC DNA]</scope>
    <source>
        <strain evidence="3">CCUG 43114</strain>
    </source>
</reference>
<dbReference type="Proteomes" id="UP001596122">
    <property type="component" value="Unassembled WGS sequence"/>
</dbReference>
<keyword evidence="3" id="KW-1185">Reference proteome</keyword>
<dbReference type="InterPro" id="IPR016181">
    <property type="entry name" value="Acyl_CoA_acyltransferase"/>
</dbReference>
<name>A0ABW0GNN8_9MICO</name>
<feature type="transmembrane region" description="Helical" evidence="1">
    <location>
        <begin position="34"/>
        <end position="65"/>
    </location>
</feature>
<proteinExistence type="predicted"/>
<sequence length="216" mass="24364">MAVPWLDVLGWSGSAVLILSLSLANVLRFRALNLVASLMLVVFNAFLGIWPMVAMNGAIAVINVWHLSRLLRTRDDERTFEALLADPGSEYARHLLRVHGPDIARHNPGFDLDAVLGRPGRCWAFLVLRGDETVGIVLLHEVLQDERPSGDVRVELDYVTPRFRDLSVGTFVYRHDGRLAGLGMRRLVANDRMTDDYFRHVGFRPDGDRLVRQVRA</sequence>
<organism evidence="2 3">
    <name type="scientific">Aquipuribacter nitratireducens</name>
    <dbReference type="NCBI Taxonomy" id="650104"/>
    <lineage>
        <taxon>Bacteria</taxon>
        <taxon>Bacillati</taxon>
        <taxon>Actinomycetota</taxon>
        <taxon>Actinomycetes</taxon>
        <taxon>Micrococcales</taxon>
        <taxon>Intrasporangiaceae</taxon>
        <taxon>Aquipuribacter</taxon>
    </lineage>
</organism>
<keyword evidence="1" id="KW-0472">Membrane</keyword>
<evidence type="ECO:0008006" key="4">
    <source>
        <dbReference type="Google" id="ProtNLM"/>
    </source>
</evidence>
<dbReference type="EMBL" id="JBHSLD010000009">
    <property type="protein sequence ID" value="MFC5381534.1"/>
    <property type="molecule type" value="Genomic_DNA"/>
</dbReference>
<dbReference type="RefSeq" id="WP_340269432.1">
    <property type="nucleotide sequence ID" value="NZ_JBBEOG010000004.1"/>
</dbReference>
<protein>
    <recommendedName>
        <fullName evidence="4">N-acetyltransferase domain-containing protein</fullName>
    </recommendedName>
</protein>
<keyword evidence="1" id="KW-1133">Transmembrane helix</keyword>
<dbReference type="SUPFAM" id="SSF55729">
    <property type="entry name" value="Acyl-CoA N-acyltransferases (Nat)"/>
    <property type="match status" value="1"/>
</dbReference>
<accession>A0ABW0GNN8</accession>
<keyword evidence="1" id="KW-0812">Transmembrane</keyword>
<evidence type="ECO:0000313" key="2">
    <source>
        <dbReference type="EMBL" id="MFC5381534.1"/>
    </source>
</evidence>
<gene>
    <name evidence="2" type="ORF">ACFPJ6_12085</name>
</gene>